<keyword evidence="8" id="KW-1185">Reference proteome</keyword>
<sequence length="165" mass="18359">MKVLQRVEKELAVLRQPTVRDLREMLSSLACTKEELAPYVTEPAQLPYGRHVIGRTEEAEVIVIHIPARTETRIHDHGCSAGCALVIEGTLRNTIYRKEGRGEAVYASSEAILREGQLMDAPYGQIHQMANPASGRTVSLHVYAPPLSGTKTYRAAEEYVLDYVI</sequence>
<dbReference type="AlphaFoldDB" id="A0A927CBX4"/>
<evidence type="ECO:0000256" key="2">
    <source>
        <dbReference type="ARBA" id="ARBA00022723"/>
    </source>
</evidence>
<accession>A0A927CBX4</accession>
<feature type="binding site" evidence="6">
    <location>
        <position position="75"/>
    </location>
    <ligand>
        <name>Fe cation</name>
        <dbReference type="ChEBI" id="CHEBI:24875"/>
        <note>catalytic</note>
    </ligand>
</feature>
<comment type="caution">
    <text evidence="7">The sequence shown here is derived from an EMBL/GenBank/DDBJ whole genome shotgun (WGS) entry which is preliminary data.</text>
</comment>
<dbReference type="PANTHER" id="PTHR12918">
    <property type="entry name" value="CYSTEINE DIOXYGENASE"/>
    <property type="match status" value="1"/>
</dbReference>
<dbReference type="InterPro" id="IPR010300">
    <property type="entry name" value="CDO_1"/>
</dbReference>
<gene>
    <name evidence="7" type="ORF">IDH45_24835</name>
</gene>
<protein>
    <submittedName>
        <fullName evidence="7">Cysteine dioxygenase family protein</fullName>
    </submittedName>
</protein>
<dbReference type="CDD" id="cd10548">
    <property type="entry name" value="cupin_CDO"/>
    <property type="match status" value="1"/>
</dbReference>
<dbReference type="GO" id="GO:0008198">
    <property type="term" value="F:ferrous iron binding"/>
    <property type="evidence" value="ECO:0007669"/>
    <property type="project" value="TreeGrafter"/>
</dbReference>
<evidence type="ECO:0000313" key="8">
    <source>
        <dbReference type="Proteomes" id="UP000639396"/>
    </source>
</evidence>
<keyword evidence="4" id="KW-0560">Oxidoreductase</keyword>
<feature type="binding site" evidence="6">
    <location>
        <position position="77"/>
    </location>
    <ligand>
        <name>Fe cation</name>
        <dbReference type="ChEBI" id="CHEBI:24875"/>
        <note>catalytic</note>
    </ligand>
</feature>
<evidence type="ECO:0000256" key="6">
    <source>
        <dbReference type="PIRSR" id="PIRSR610300-51"/>
    </source>
</evidence>
<proteinExistence type="inferred from homology"/>
<dbReference type="GO" id="GO:0016702">
    <property type="term" value="F:oxidoreductase activity, acting on single donors with incorporation of molecular oxygen, incorporation of two atoms of oxygen"/>
    <property type="evidence" value="ECO:0007669"/>
    <property type="project" value="InterPro"/>
</dbReference>
<evidence type="ECO:0000256" key="5">
    <source>
        <dbReference type="ARBA" id="ARBA00023004"/>
    </source>
</evidence>
<keyword evidence="2 6" id="KW-0479">Metal-binding</keyword>
<dbReference type="EMBL" id="JACXJA010000038">
    <property type="protein sequence ID" value="MBD2865213.1"/>
    <property type="molecule type" value="Genomic_DNA"/>
</dbReference>
<evidence type="ECO:0000313" key="7">
    <source>
        <dbReference type="EMBL" id="MBD2865213.1"/>
    </source>
</evidence>
<dbReference type="RefSeq" id="WP_190930829.1">
    <property type="nucleotide sequence ID" value="NZ_JACXJA010000038.1"/>
</dbReference>
<dbReference type="InterPro" id="IPR014710">
    <property type="entry name" value="RmlC-like_jellyroll"/>
</dbReference>
<dbReference type="SUPFAM" id="SSF51182">
    <property type="entry name" value="RmlC-like cupins"/>
    <property type="match status" value="1"/>
</dbReference>
<dbReference type="Gene3D" id="2.60.120.10">
    <property type="entry name" value="Jelly Rolls"/>
    <property type="match status" value="1"/>
</dbReference>
<dbReference type="PANTHER" id="PTHR12918:SF1">
    <property type="entry name" value="CYSTEINE DIOXYGENASE TYPE 1"/>
    <property type="match status" value="1"/>
</dbReference>
<dbReference type="Pfam" id="PF05995">
    <property type="entry name" value="CDO_I"/>
    <property type="match status" value="1"/>
</dbReference>
<name>A0A927CBX4_9BACL</name>
<keyword evidence="3 7" id="KW-0223">Dioxygenase</keyword>
<dbReference type="Proteomes" id="UP000639396">
    <property type="component" value="Unassembled WGS sequence"/>
</dbReference>
<organism evidence="7 8">
    <name type="scientific">Paenibacillus oceani</name>
    <dbReference type="NCBI Taxonomy" id="2772510"/>
    <lineage>
        <taxon>Bacteria</taxon>
        <taxon>Bacillati</taxon>
        <taxon>Bacillota</taxon>
        <taxon>Bacilli</taxon>
        <taxon>Bacillales</taxon>
        <taxon>Paenibacillaceae</taxon>
        <taxon>Paenibacillus</taxon>
    </lineage>
</organism>
<feature type="binding site" evidence="6">
    <location>
        <position position="127"/>
    </location>
    <ligand>
        <name>Fe cation</name>
        <dbReference type="ChEBI" id="CHEBI:24875"/>
        <note>catalytic</note>
    </ligand>
</feature>
<evidence type="ECO:0000256" key="1">
    <source>
        <dbReference type="ARBA" id="ARBA00006622"/>
    </source>
</evidence>
<reference evidence="7" key="1">
    <citation type="submission" date="2020-09" db="EMBL/GenBank/DDBJ databases">
        <title>A novel bacterium of genus Paenibacillus, isolated from South China Sea.</title>
        <authorList>
            <person name="Huang H."/>
            <person name="Mo K."/>
            <person name="Hu Y."/>
        </authorList>
    </citation>
    <scope>NUCLEOTIDE SEQUENCE</scope>
    <source>
        <strain evidence="7">IB182363</strain>
    </source>
</reference>
<comment type="similarity">
    <text evidence="1">Belongs to the cysteine dioxygenase family.</text>
</comment>
<keyword evidence="5 6" id="KW-0408">Iron</keyword>
<evidence type="ECO:0000256" key="3">
    <source>
        <dbReference type="ARBA" id="ARBA00022964"/>
    </source>
</evidence>
<evidence type="ECO:0000256" key="4">
    <source>
        <dbReference type="ARBA" id="ARBA00023002"/>
    </source>
</evidence>
<dbReference type="InterPro" id="IPR011051">
    <property type="entry name" value="RmlC_Cupin_sf"/>
</dbReference>